<feature type="region of interest" description="Disordered" evidence="1">
    <location>
        <begin position="405"/>
        <end position="446"/>
    </location>
</feature>
<accession>A0ABQ2JBM3</accession>
<evidence type="ECO:0008006" key="4">
    <source>
        <dbReference type="Google" id="ProtNLM"/>
    </source>
</evidence>
<evidence type="ECO:0000313" key="2">
    <source>
        <dbReference type="EMBL" id="GGN44180.1"/>
    </source>
</evidence>
<evidence type="ECO:0000313" key="3">
    <source>
        <dbReference type="Proteomes" id="UP000645517"/>
    </source>
</evidence>
<feature type="compositionally biased region" description="Basic and acidic residues" evidence="1">
    <location>
        <begin position="413"/>
        <end position="425"/>
    </location>
</feature>
<reference evidence="3" key="1">
    <citation type="journal article" date="2019" name="Int. J. Syst. Evol. Microbiol.">
        <title>The Global Catalogue of Microorganisms (GCM) 10K type strain sequencing project: providing services to taxonomists for standard genome sequencing and annotation.</title>
        <authorList>
            <consortium name="The Broad Institute Genomics Platform"/>
            <consortium name="The Broad Institute Genome Sequencing Center for Infectious Disease"/>
            <person name="Wu L."/>
            <person name="Ma J."/>
        </authorList>
    </citation>
    <scope>NUCLEOTIDE SEQUENCE [LARGE SCALE GENOMIC DNA]</scope>
    <source>
        <strain evidence="3">JCM 16918</strain>
    </source>
</reference>
<protein>
    <recommendedName>
        <fullName evidence="4">Portal protein</fullName>
    </recommendedName>
</protein>
<comment type="caution">
    <text evidence="2">The sequence shown here is derived from an EMBL/GenBank/DDBJ whole genome shotgun (WGS) entry which is preliminary data.</text>
</comment>
<sequence length="446" mass="49352">MILDQYGQPVTARHEDAQDMQGGWQLTGGIGGPVTLPQQVRLLGALSRADTQRAAVVAWYLNPLLYGAVEVIKSFVLGTSVTYGDHPDKTVQAVMEEFWAANSFDTLVERWFTEHLLLGENLTIWPDPKRFTRRDQAARIGQYGVIDGQLKFTTAPGLPDVVESIDIAGKRTLREGEYVWSAHDSLLNDVRGWPAAGRALGPALAYLNFINARTKVHELASRINAVYYAFAKDEKELNAKAGRFRNVPRNGAVLTLGMHPETGKREEFEFHIPDLKAQDSAVDAKLIKQLLAVALGLPEHYLAEGGGVTRTTADSMGEPARKSFQRRQRTVWNWLQATFRTELARRYPDGTFTTKKGSRKRVSAAQVEFPFNFPSLQNEDLTALIAKINLVARERLASRQTMTAELGYDPAAEAEKLASEAKEAETNGPNPDPKAKKPDATPQAGQ</sequence>
<gene>
    <name evidence="2" type="ORF">GCM10010842_32400</name>
</gene>
<evidence type="ECO:0000256" key="1">
    <source>
        <dbReference type="SAM" id="MobiDB-lite"/>
    </source>
</evidence>
<organism evidence="2 3">
    <name type="scientific">Deinococcus daejeonensis</name>
    <dbReference type="NCBI Taxonomy" id="1007098"/>
    <lineage>
        <taxon>Bacteria</taxon>
        <taxon>Thermotogati</taxon>
        <taxon>Deinococcota</taxon>
        <taxon>Deinococci</taxon>
        <taxon>Deinococcales</taxon>
        <taxon>Deinococcaceae</taxon>
        <taxon>Deinococcus</taxon>
    </lineage>
</organism>
<dbReference type="EMBL" id="BMOR01000021">
    <property type="protein sequence ID" value="GGN44180.1"/>
    <property type="molecule type" value="Genomic_DNA"/>
</dbReference>
<keyword evidence="3" id="KW-1185">Reference proteome</keyword>
<dbReference type="Proteomes" id="UP000645517">
    <property type="component" value="Unassembled WGS sequence"/>
</dbReference>
<proteinExistence type="predicted"/>
<dbReference type="RefSeq" id="WP_189058624.1">
    <property type="nucleotide sequence ID" value="NZ_BMOR01000021.1"/>
</dbReference>
<name>A0ABQ2JBM3_9DEIO</name>